<evidence type="ECO:0000313" key="1">
    <source>
        <dbReference type="EMBL" id="TPX36094.1"/>
    </source>
</evidence>
<reference evidence="1 2" key="1">
    <citation type="journal article" date="2019" name="Sci. Rep.">
        <title>Comparative genomics of chytrid fungi reveal insights into the obligate biotrophic and pathogenic lifestyle of Synchytrium endobioticum.</title>
        <authorList>
            <person name="van de Vossenberg B.T.L.H."/>
            <person name="Warris S."/>
            <person name="Nguyen H.D.T."/>
            <person name="van Gent-Pelzer M.P.E."/>
            <person name="Joly D.L."/>
            <person name="van de Geest H.C."/>
            <person name="Bonants P.J.M."/>
            <person name="Smith D.S."/>
            <person name="Levesque C.A."/>
            <person name="van der Lee T.A.J."/>
        </authorList>
    </citation>
    <scope>NUCLEOTIDE SEQUENCE [LARGE SCALE GENOMIC DNA]</scope>
    <source>
        <strain evidence="1 2">LEV6574</strain>
    </source>
</reference>
<sequence>MKWPLQQLFFENATNSEESSTLVLISAESREGSSLSRTSCTVRIIGKQIIRLLSEELVKRSDNERHSFYRLLGHWGGEAAVRWMMLQVKMHEVMSTSGLQLVAISLSDNSQVSISPTGKVIRFSKNDMAQKLKDNESGYFWPKASNHPSIDGFMWDKKTKCIILLQCTMSRVHPIKQKGLDDLQSAFQDAGLPKPNLTRLSHKE</sequence>
<gene>
    <name evidence="1" type="ORF">SeLEV6574_g08092</name>
</gene>
<protein>
    <submittedName>
        <fullName evidence="1">Uncharacterized protein</fullName>
    </submittedName>
</protein>
<comment type="caution">
    <text evidence="1">The sequence shown here is derived from an EMBL/GenBank/DDBJ whole genome shotgun (WGS) entry which is preliminary data.</text>
</comment>
<organism evidence="1 2">
    <name type="scientific">Synchytrium endobioticum</name>
    <dbReference type="NCBI Taxonomy" id="286115"/>
    <lineage>
        <taxon>Eukaryota</taxon>
        <taxon>Fungi</taxon>
        <taxon>Fungi incertae sedis</taxon>
        <taxon>Chytridiomycota</taxon>
        <taxon>Chytridiomycota incertae sedis</taxon>
        <taxon>Chytridiomycetes</taxon>
        <taxon>Synchytriales</taxon>
        <taxon>Synchytriaceae</taxon>
        <taxon>Synchytrium</taxon>
    </lineage>
</organism>
<dbReference type="AlphaFoldDB" id="A0A507CDV2"/>
<evidence type="ECO:0000313" key="2">
    <source>
        <dbReference type="Proteomes" id="UP000320475"/>
    </source>
</evidence>
<proteinExistence type="predicted"/>
<dbReference type="EMBL" id="QEAM01000713">
    <property type="protein sequence ID" value="TPX36094.1"/>
    <property type="molecule type" value="Genomic_DNA"/>
</dbReference>
<name>A0A507CDV2_9FUNG</name>
<accession>A0A507CDV2</accession>
<dbReference type="Proteomes" id="UP000320475">
    <property type="component" value="Unassembled WGS sequence"/>
</dbReference>